<dbReference type="GO" id="GO:0043657">
    <property type="term" value="C:host cell"/>
    <property type="evidence" value="ECO:0007669"/>
    <property type="project" value="UniProtKB-SubCell"/>
</dbReference>
<dbReference type="AlphaFoldDB" id="A0A6G0XCK1"/>
<dbReference type="Proteomes" id="UP000481153">
    <property type="component" value="Unassembled WGS sequence"/>
</dbReference>
<gene>
    <name evidence="5" type="ORF">Ae201684_005908</name>
</gene>
<dbReference type="Pfam" id="PF20147">
    <property type="entry name" value="Crinkler"/>
    <property type="match status" value="1"/>
</dbReference>
<accession>A0A6G0XCK1</accession>
<proteinExistence type="predicted"/>
<dbReference type="GO" id="GO:0005576">
    <property type="term" value="C:extracellular region"/>
    <property type="evidence" value="ECO:0007669"/>
    <property type="project" value="UniProtKB-SubCell"/>
</dbReference>
<evidence type="ECO:0000256" key="3">
    <source>
        <dbReference type="ARBA" id="ARBA00022525"/>
    </source>
</evidence>
<evidence type="ECO:0000256" key="1">
    <source>
        <dbReference type="ARBA" id="ARBA00004340"/>
    </source>
</evidence>
<comment type="subcellular location">
    <subcellularLocation>
        <location evidence="1">Host cell</location>
    </subcellularLocation>
    <subcellularLocation>
        <location evidence="2">Secreted</location>
    </subcellularLocation>
</comment>
<sequence>MPELFCVVVGDKSPFPVDVALTETVGVLKDKIKQEKPIAIKCDAHKLQLYLALYDGAGLNCDDATALKLDDIKGYNEMNPTLAIAHKEHVGADFEPNEGEIYVLVVVPDETAPAPS</sequence>
<feature type="domain" description="Crinkler effector protein N-terminal" evidence="4">
    <location>
        <begin position="3"/>
        <end position="106"/>
    </location>
</feature>
<evidence type="ECO:0000256" key="2">
    <source>
        <dbReference type="ARBA" id="ARBA00004613"/>
    </source>
</evidence>
<dbReference type="InterPro" id="IPR045379">
    <property type="entry name" value="Crinkler_N"/>
</dbReference>
<keyword evidence="3" id="KW-0964">Secreted</keyword>
<evidence type="ECO:0000313" key="5">
    <source>
        <dbReference type="EMBL" id="KAF0737911.1"/>
    </source>
</evidence>
<reference evidence="5 6" key="1">
    <citation type="submission" date="2019-07" db="EMBL/GenBank/DDBJ databases">
        <title>Genomics analysis of Aphanomyces spp. identifies a new class of oomycete effector associated with host adaptation.</title>
        <authorList>
            <person name="Gaulin E."/>
        </authorList>
    </citation>
    <scope>NUCLEOTIDE SEQUENCE [LARGE SCALE GENOMIC DNA]</scope>
    <source>
        <strain evidence="5 6">ATCC 201684</strain>
    </source>
</reference>
<protein>
    <recommendedName>
        <fullName evidence="4">Crinkler effector protein N-terminal domain-containing protein</fullName>
    </recommendedName>
</protein>
<organism evidence="5 6">
    <name type="scientific">Aphanomyces euteiches</name>
    <dbReference type="NCBI Taxonomy" id="100861"/>
    <lineage>
        <taxon>Eukaryota</taxon>
        <taxon>Sar</taxon>
        <taxon>Stramenopiles</taxon>
        <taxon>Oomycota</taxon>
        <taxon>Saprolegniomycetes</taxon>
        <taxon>Saprolegniales</taxon>
        <taxon>Verrucalvaceae</taxon>
        <taxon>Aphanomyces</taxon>
    </lineage>
</organism>
<dbReference type="VEuPathDB" id="FungiDB:AeMF1_013200"/>
<name>A0A6G0XCK1_9STRA</name>
<evidence type="ECO:0000259" key="4">
    <source>
        <dbReference type="Pfam" id="PF20147"/>
    </source>
</evidence>
<comment type="caution">
    <text evidence="5">The sequence shown here is derived from an EMBL/GenBank/DDBJ whole genome shotgun (WGS) entry which is preliminary data.</text>
</comment>
<evidence type="ECO:0000313" key="6">
    <source>
        <dbReference type="Proteomes" id="UP000481153"/>
    </source>
</evidence>
<keyword evidence="6" id="KW-1185">Reference proteome</keyword>
<dbReference type="EMBL" id="VJMJ01000079">
    <property type="protein sequence ID" value="KAF0737911.1"/>
    <property type="molecule type" value="Genomic_DNA"/>
</dbReference>